<dbReference type="KEGG" id="lah:LA20533_05530"/>
<evidence type="ECO:0000313" key="2">
    <source>
        <dbReference type="Proteomes" id="UP000185499"/>
    </source>
</evidence>
<dbReference type="Proteomes" id="UP000185499">
    <property type="component" value="Chromosome"/>
</dbReference>
<dbReference type="EMBL" id="CP018888">
    <property type="protein sequence ID" value="APT18752.1"/>
    <property type="molecule type" value="Genomic_DNA"/>
</dbReference>
<evidence type="ECO:0000313" key="1">
    <source>
        <dbReference type="EMBL" id="APT18752.1"/>
    </source>
</evidence>
<protein>
    <submittedName>
        <fullName evidence="1">Conjugal transfer protein</fullName>
    </submittedName>
</protein>
<reference evidence="1 2" key="1">
    <citation type="submission" date="2016-12" db="EMBL/GenBank/DDBJ databases">
        <title>The whole genome sequencing and assembly of Lactobacillus amylophilus DSM 20533T strain.</title>
        <authorList>
            <person name="Lee Y.-J."/>
            <person name="Yi H."/>
            <person name="Bahn Y.-S."/>
            <person name="Kim J.F."/>
            <person name="Lee D.-W."/>
        </authorList>
    </citation>
    <scope>NUCLEOTIDE SEQUENCE [LARGE SCALE GENOMIC DNA]</scope>
    <source>
        <strain evidence="1 2">DSM 20533</strain>
    </source>
</reference>
<proteinExistence type="predicted"/>
<gene>
    <name evidence="1" type="ORF">LA20533_05530</name>
</gene>
<organism evidence="1 2">
    <name type="scientific">Amylolactobacillus amylophilus DSM 20533 = JCM 1125</name>
    <dbReference type="NCBI Taxonomy" id="1423721"/>
    <lineage>
        <taxon>Bacteria</taxon>
        <taxon>Bacillati</taxon>
        <taxon>Bacillota</taxon>
        <taxon>Bacilli</taxon>
        <taxon>Lactobacillales</taxon>
        <taxon>Lactobacillaceae</taxon>
        <taxon>Amylolactobacillus</taxon>
    </lineage>
</organism>
<sequence length="67" mass="7500">MTREEYLSNRTALAKLTGISLLHGSHVAVPIACDASNARTMAIREYHYHDKKVMAAILLKITFELLT</sequence>
<keyword evidence="2" id="KW-1185">Reference proteome</keyword>
<name>A0A1L6XCQ7_9LACO</name>
<dbReference type="AlphaFoldDB" id="A0A1L6XCQ7"/>
<accession>A0A1L6XCQ7</accession>